<feature type="domain" description="Reverse transcriptase" evidence="3">
    <location>
        <begin position="99"/>
        <end position="190"/>
    </location>
</feature>
<dbReference type="InterPro" id="IPR000477">
    <property type="entry name" value="RT_dom"/>
</dbReference>
<name>A0A518DAA2_9BACT</name>
<feature type="compositionally biased region" description="Basic and acidic residues" evidence="2">
    <location>
        <begin position="1"/>
        <end position="12"/>
    </location>
</feature>
<dbReference type="InterPro" id="IPR043502">
    <property type="entry name" value="DNA/RNA_pol_sf"/>
</dbReference>
<reference evidence="4 5" key="1">
    <citation type="submission" date="2019-02" db="EMBL/GenBank/DDBJ databases">
        <title>Deep-cultivation of Planctomycetes and their phenomic and genomic characterization uncovers novel biology.</title>
        <authorList>
            <person name="Wiegand S."/>
            <person name="Jogler M."/>
            <person name="Boedeker C."/>
            <person name="Pinto D."/>
            <person name="Vollmers J."/>
            <person name="Rivas-Marin E."/>
            <person name="Kohn T."/>
            <person name="Peeters S.H."/>
            <person name="Heuer A."/>
            <person name="Rast P."/>
            <person name="Oberbeckmann S."/>
            <person name="Bunk B."/>
            <person name="Jeske O."/>
            <person name="Meyerdierks A."/>
            <person name="Storesund J.E."/>
            <person name="Kallscheuer N."/>
            <person name="Luecker S."/>
            <person name="Lage O.M."/>
            <person name="Pohl T."/>
            <person name="Merkel B.J."/>
            <person name="Hornburger P."/>
            <person name="Mueller R.-W."/>
            <person name="Bruemmer F."/>
            <person name="Labrenz M."/>
            <person name="Spormann A.M."/>
            <person name="Op den Camp H."/>
            <person name="Overmann J."/>
            <person name="Amann R."/>
            <person name="Jetten M.S.M."/>
            <person name="Mascher T."/>
            <person name="Medema M.H."/>
            <person name="Devos D.P."/>
            <person name="Kaster A.-K."/>
            <person name="Ovreas L."/>
            <person name="Rohde M."/>
            <person name="Galperin M.Y."/>
            <person name="Jogler C."/>
        </authorList>
    </citation>
    <scope>NUCLEOTIDE SEQUENCE [LARGE SCALE GENOMIC DNA]</scope>
    <source>
        <strain evidence="4 5">Pla175</strain>
    </source>
</reference>
<dbReference type="Pfam" id="PF00078">
    <property type="entry name" value="RVT_1"/>
    <property type="match status" value="1"/>
</dbReference>
<protein>
    <submittedName>
        <fullName evidence="4">Group II intron-encoded protein LtrA</fullName>
    </submittedName>
</protein>
<evidence type="ECO:0000313" key="5">
    <source>
        <dbReference type="Proteomes" id="UP000317429"/>
    </source>
</evidence>
<gene>
    <name evidence="4" type="primary">ltrA</name>
    <name evidence="4" type="ORF">Pla175_17920</name>
</gene>
<accession>A0A518DAA2</accession>
<dbReference type="AlphaFoldDB" id="A0A518DAA2"/>
<evidence type="ECO:0000256" key="2">
    <source>
        <dbReference type="SAM" id="MobiDB-lite"/>
    </source>
</evidence>
<dbReference type="KEGG" id="pnd:Pla175_17920"/>
<dbReference type="EMBL" id="CP036291">
    <property type="protein sequence ID" value="QDU88415.1"/>
    <property type="molecule type" value="Genomic_DNA"/>
</dbReference>
<evidence type="ECO:0000313" key="4">
    <source>
        <dbReference type="EMBL" id="QDU88415.1"/>
    </source>
</evidence>
<dbReference type="PANTHER" id="PTHR34047:SF8">
    <property type="entry name" value="PROTEIN YKFC"/>
    <property type="match status" value="1"/>
</dbReference>
<dbReference type="SUPFAM" id="SSF56672">
    <property type="entry name" value="DNA/RNA polymerases"/>
    <property type="match status" value="1"/>
</dbReference>
<keyword evidence="5" id="KW-1185">Reference proteome</keyword>
<proteinExistence type="inferred from homology"/>
<dbReference type="Proteomes" id="UP000317429">
    <property type="component" value="Chromosome"/>
</dbReference>
<feature type="region of interest" description="Disordered" evidence="2">
    <location>
        <begin position="1"/>
        <end position="23"/>
    </location>
</feature>
<evidence type="ECO:0000256" key="1">
    <source>
        <dbReference type="ARBA" id="ARBA00034120"/>
    </source>
</evidence>
<dbReference type="CDD" id="cd01651">
    <property type="entry name" value="RT_G2_intron"/>
    <property type="match status" value="1"/>
</dbReference>
<comment type="similarity">
    <text evidence="1">Belongs to the bacterial reverse transcriptase family.</text>
</comment>
<dbReference type="RefSeq" id="WP_231954279.1">
    <property type="nucleotide sequence ID" value="NZ_CP036291.1"/>
</dbReference>
<evidence type="ECO:0000259" key="3">
    <source>
        <dbReference type="Pfam" id="PF00078"/>
    </source>
</evidence>
<dbReference type="PANTHER" id="PTHR34047">
    <property type="entry name" value="NUCLEAR INTRON MATURASE 1, MITOCHONDRIAL-RELATED"/>
    <property type="match status" value="1"/>
</dbReference>
<sequence length="207" mass="23411">MPTDPGRAEKRNPRGLRGLSGVRGSAKAKPELKFTSLLHYVSEALLYEAFFALKKAAAVGIDEVTWHDYEQDLEDRIPDLHGRIHRGAYRAKPSKRIYIAKADGRQRPIGISSLEDKLVQKAVVWVMQGIYEQDFLGFSYGFRPGRSQHTALDALSVGISDRGVNWVLDADVEGFFDNIDHEWLMKFLEHRVAALLTNPMRTTACQR</sequence>
<organism evidence="4 5">
    <name type="scientific">Pirellulimonas nuda</name>
    <dbReference type="NCBI Taxonomy" id="2528009"/>
    <lineage>
        <taxon>Bacteria</taxon>
        <taxon>Pseudomonadati</taxon>
        <taxon>Planctomycetota</taxon>
        <taxon>Planctomycetia</taxon>
        <taxon>Pirellulales</taxon>
        <taxon>Lacipirellulaceae</taxon>
        <taxon>Pirellulimonas</taxon>
    </lineage>
</organism>
<dbReference type="InterPro" id="IPR051083">
    <property type="entry name" value="GrpII_Intron_Splice-Mob/Def"/>
</dbReference>